<organism evidence="2">
    <name type="scientific">Octactis speculum</name>
    <dbReference type="NCBI Taxonomy" id="3111310"/>
    <lineage>
        <taxon>Eukaryota</taxon>
        <taxon>Sar</taxon>
        <taxon>Stramenopiles</taxon>
        <taxon>Ochrophyta</taxon>
        <taxon>Dictyochophyceae</taxon>
        <taxon>Dictyochales</taxon>
        <taxon>Dictyochaceae</taxon>
        <taxon>Octactis</taxon>
    </lineage>
</organism>
<proteinExistence type="predicted"/>
<feature type="region of interest" description="Disordered" evidence="1">
    <location>
        <begin position="105"/>
        <end position="136"/>
    </location>
</feature>
<dbReference type="EMBL" id="HBGS01027103">
    <property type="protein sequence ID" value="CAD9421742.1"/>
    <property type="molecule type" value="Transcribed_RNA"/>
</dbReference>
<evidence type="ECO:0000256" key="1">
    <source>
        <dbReference type="SAM" id="MobiDB-lite"/>
    </source>
</evidence>
<feature type="compositionally biased region" description="Polar residues" evidence="1">
    <location>
        <begin position="124"/>
        <end position="133"/>
    </location>
</feature>
<accession>A0A7S2CEP3</accession>
<reference evidence="2" key="1">
    <citation type="submission" date="2021-01" db="EMBL/GenBank/DDBJ databases">
        <authorList>
            <person name="Corre E."/>
            <person name="Pelletier E."/>
            <person name="Niang G."/>
            <person name="Scheremetjew M."/>
            <person name="Finn R."/>
            <person name="Kale V."/>
            <person name="Holt S."/>
            <person name="Cochrane G."/>
            <person name="Meng A."/>
            <person name="Brown T."/>
            <person name="Cohen L."/>
        </authorList>
    </citation>
    <scope>NUCLEOTIDE SEQUENCE</scope>
    <source>
        <strain evidence="2">CCMP1381</strain>
    </source>
</reference>
<evidence type="ECO:0000313" key="2">
    <source>
        <dbReference type="EMBL" id="CAD9421742.1"/>
    </source>
</evidence>
<sequence length="194" mass="22468">MIHRHPRLHTMGEDLVAESESARKRKRDLAKKEQILYLEKLEAQKLFEEEQRLYREIVLGGHSDLVSHKLDNTNPRVGSKENAPIKSDEVHCINIDLDEDLMESIPENSSADDDPHSRRPLLDPSTSPENIQRNPIDDHKTSWLEATVNFMFSCSIIIRSWFFVGLKRSKSDSSEEGRELRFPRDVFYSAALRV</sequence>
<name>A0A7S2CEP3_9STRA</name>
<dbReference type="AlphaFoldDB" id="A0A7S2CEP3"/>
<feature type="region of interest" description="Disordered" evidence="1">
    <location>
        <begin position="1"/>
        <end position="24"/>
    </location>
</feature>
<protein>
    <submittedName>
        <fullName evidence="2">Uncharacterized protein</fullName>
    </submittedName>
</protein>
<gene>
    <name evidence="2" type="ORF">DSPE1174_LOCUS13753</name>
</gene>